<sequence length="343" mass="37479">MTPTTTSREPFDHSRLLALLASEGAGEEELQKALHERASDGTAHAQGIELLERELANDVVLQLFLPFKTISEAAGEVPTENDDDGDSDDGSFGGYSPSSLDGHNAGSPSHQMFLNNTLAQTHDSPVQTYIFPPSPLTALGQPESDSDDNPHAETAVEAAHYLHLVDPDAGALLQSTVHDLQTNTVILSREWSSAFSRFEAIIEPCDPSISDGDMVVQSVDRQSSLQAEPLTQKLSSRSRRLLALHAKITRILYETRAGAFIDGLLLDNVHAEDLAGDGGTHVGLLMQLRLDGWCPARMKRRTRNCRGQKSETRGGLDELDTTTTFWIEEAQLVHEEEHQQSPV</sequence>
<comment type="caution">
    <text evidence="2">The sequence shown here is derived from an EMBL/GenBank/DDBJ whole genome shotgun (WGS) entry which is preliminary data.</text>
</comment>
<feature type="region of interest" description="Disordered" evidence="1">
    <location>
        <begin position="125"/>
        <end position="151"/>
    </location>
</feature>
<evidence type="ECO:0000256" key="1">
    <source>
        <dbReference type="SAM" id="MobiDB-lite"/>
    </source>
</evidence>
<evidence type="ECO:0000313" key="3">
    <source>
        <dbReference type="Proteomes" id="UP001642406"/>
    </source>
</evidence>
<protein>
    <submittedName>
        <fullName evidence="2">Uncharacterized protein</fullName>
    </submittedName>
</protein>
<reference evidence="2 3" key="1">
    <citation type="submission" date="2024-01" db="EMBL/GenBank/DDBJ databases">
        <authorList>
            <person name="Allen C."/>
            <person name="Tagirdzhanova G."/>
        </authorList>
    </citation>
    <scope>NUCLEOTIDE SEQUENCE [LARGE SCALE GENOMIC DNA]</scope>
</reference>
<organism evidence="2 3">
    <name type="scientific">Sporothrix bragantina</name>
    <dbReference type="NCBI Taxonomy" id="671064"/>
    <lineage>
        <taxon>Eukaryota</taxon>
        <taxon>Fungi</taxon>
        <taxon>Dikarya</taxon>
        <taxon>Ascomycota</taxon>
        <taxon>Pezizomycotina</taxon>
        <taxon>Sordariomycetes</taxon>
        <taxon>Sordariomycetidae</taxon>
        <taxon>Ophiostomatales</taxon>
        <taxon>Ophiostomataceae</taxon>
        <taxon>Sporothrix</taxon>
    </lineage>
</organism>
<accession>A0ABP0CX95</accession>
<evidence type="ECO:0000313" key="2">
    <source>
        <dbReference type="EMBL" id="CAK7236764.1"/>
    </source>
</evidence>
<keyword evidence="3" id="KW-1185">Reference proteome</keyword>
<name>A0ABP0CX95_9PEZI</name>
<gene>
    <name evidence="2" type="ORF">SBRCBS47491_009747</name>
</gene>
<proteinExistence type="predicted"/>
<feature type="compositionally biased region" description="Acidic residues" evidence="1">
    <location>
        <begin position="79"/>
        <end position="89"/>
    </location>
</feature>
<dbReference type="EMBL" id="CAWUHC010000166">
    <property type="protein sequence ID" value="CAK7236764.1"/>
    <property type="molecule type" value="Genomic_DNA"/>
</dbReference>
<feature type="region of interest" description="Disordered" evidence="1">
    <location>
        <begin position="74"/>
        <end position="111"/>
    </location>
</feature>
<dbReference type="Proteomes" id="UP001642406">
    <property type="component" value="Unassembled WGS sequence"/>
</dbReference>